<evidence type="ECO:0000313" key="3">
    <source>
        <dbReference type="EMBL" id="CAI8010271.1"/>
    </source>
</evidence>
<dbReference type="InterPro" id="IPR050618">
    <property type="entry name" value="Ubq-SigPath_Reg"/>
</dbReference>
<dbReference type="InterPro" id="IPR043136">
    <property type="entry name" value="B30.2/SPRY_sf"/>
</dbReference>
<dbReference type="SUPFAM" id="SSF49899">
    <property type="entry name" value="Concanavalin A-like lectins/glucanases"/>
    <property type="match status" value="3"/>
</dbReference>
<feature type="domain" description="SPRY" evidence="2">
    <location>
        <begin position="434"/>
        <end position="557"/>
    </location>
</feature>
<dbReference type="SMART" id="SM00449">
    <property type="entry name" value="SPRY"/>
    <property type="match status" value="3"/>
</dbReference>
<dbReference type="PANTHER" id="PTHR12864">
    <property type="entry name" value="RAN BINDING PROTEIN 9-RELATED"/>
    <property type="match status" value="1"/>
</dbReference>
<feature type="domain" description="SPRY" evidence="2">
    <location>
        <begin position="942"/>
        <end position="1075"/>
    </location>
</feature>
<dbReference type="EMBL" id="CASHTH010001023">
    <property type="protein sequence ID" value="CAI8010271.1"/>
    <property type="molecule type" value="Genomic_DNA"/>
</dbReference>
<dbReference type="Proteomes" id="UP001174909">
    <property type="component" value="Unassembled WGS sequence"/>
</dbReference>
<feature type="region of interest" description="Disordered" evidence="1">
    <location>
        <begin position="641"/>
        <end position="722"/>
    </location>
</feature>
<reference evidence="3" key="1">
    <citation type="submission" date="2023-03" db="EMBL/GenBank/DDBJ databases">
        <authorList>
            <person name="Steffen K."/>
            <person name="Cardenas P."/>
        </authorList>
    </citation>
    <scope>NUCLEOTIDE SEQUENCE</scope>
</reference>
<name>A0AA35WAN9_GEOBA</name>
<proteinExistence type="predicted"/>
<keyword evidence="4" id="KW-1185">Reference proteome</keyword>
<evidence type="ECO:0000313" key="4">
    <source>
        <dbReference type="Proteomes" id="UP001174909"/>
    </source>
</evidence>
<feature type="compositionally biased region" description="Polar residues" evidence="1">
    <location>
        <begin position="554"/>
        <end position="579"/>
    </location>
</feature>
<protein>
    <submittedName>
        <fullName evidence="3">SPRY domain-containing protein 3</fullName>
    </submittedName>
</protein>
<dbReference type="AlphaFoldDB" id="A0AA35WAN9"/>
<dbReference type="Gene3D" id="2.60.120.920">
    <property type="match status" value="4"/>
</dbReference>
<feature type="domain" description="SPRY" evidence="2">
    <location>
        <begin position="249"/>
        <end position="376"/>
    </location>
</feature>
<feature type="region of interest" description="Disordered" evidence="1">
    <location>
        <begin position="735"/>
        <end position="764"/>
    </location>
</feature>
<dbReference type="InterPro" id="IPR013320">
    <property type="entry name" value="ConA-like_dom_sf"/>
</dbReference>
<gene>
    <name evidence="3" type="ORF">GBAR_LOCUS6770</name>
</gene>
<organism evidence="3 4">
    <name type="scientific">Geodia barretti</name>
    <name type="common">Barrett's horny sponge</name>
    <dbReference type="NCBI Taxonomy" id="519541"/>
    <lineage>
        <taxon>Eukaryota</taxon>
        <taxon>Metazoa</taxon>
        <taxon>Porifera</taxon>
        <taxon>Demospongiae</taxon>
        <taxon>Heteroscleromorpha</taxon>
        <taxon>Tetractinellida</taxon>
        <taxon>Astrophorina</taxon>
        <taxon>Geodiidae</taxon>
        <taxon>Geodia</taxon>
    </lineage>
</organism>
<comment type="caution">
    <text evidence="3">The sequence shown here is derived from an EMBL/GenBank/DDBJ whole genome shotgun (WGS) entry which is preliminary data.</text>
</comment>
<feature type="region of interest" description="Disordered" evidence="1">
    <location>
        <begin position="554"/>
        <end position="611"/>
    </location>
</feature>
<evidence type="ECO:0000256" key="1">
    <source>
        <dbReference type="SAM" id="MobiDB-lite"/>
    </source>
</evidence>
<accession>A0AA35WAN9</accession>
<dbReference type="Pfam" id="PF00622">
    <property type="entry name" value="SPRY"/>
    <property type="match status" value="1"/>
</dbReference>
<dbReference type="InterPro" id="IPR003877">
    <property type="entry name" value="SPRY_dom"/>
</dbReference>
<sequence>MPTLTEVRGESRKKEAGTHVDFSAIWEVPDAGLVQDEGKGVYRYIGTGDGQREAVGQLRTRHCLGSHSAPSSVEITIRDTGERNGIFIGVCNKAYPTDIVPGIRAMSVAIHTADEGTLLHFSRDPRSLGITCTHGSVLKCAVSPDPQDDTGRLVEFCKDGERVGVVAIQIPEDGLYGVIGMTGSGERVLISPPVVTWTLEFDQIWEVCSPHVRHERHGLCLYVGPGYLNEESIGTIRTKQRIDPFGPLSGRSFEIRIVDSGEKAYIAVGVCDRSYPHNMLPGWKDTSVGYHADNGTLFDNSENGEETGQICRTGDTMRCTVQPTADGGRKQASVVFHCNGQVVGKRVTWIPEDGLYGVFGMMSKHEHIQVSLPQVHEPYTIPKLSFLSVWEAVTPNLQYQENGVFVYTGRGGADMIGSVRSKLPLNPTGPNNTFEVKVVDPGNSCYIALGVCSPSFPPTQLPGWMENSVGFHADNGLILNGIGNEQLETKCNCIKGDVIRCTLEPVDDSQKQVYVVFHRNSVFLGRSMLWNSKQGFHAQVGSMSKGEIIQIASPQTTPSSLPHNPTPRSMSVPAVQSSKEAVKRKQMSTRDYSRMTPAVREAEEPEPFSEGMHRVQTAPILASQPQTYHRADVHTHRYTQSIEQGPPHDHHQHPKKDLPQQFLPPSSHLHGADAAQQSHTRLLHHQQHIEDGSDDPPYYHQPHTHTHPSPSPEPPPTWRSVPHAHLAPFEHAKTASPFPLQPVGEHPLAEQGTKGSGAQSELTNPREVAHSAFYASQVSTASAASDSDLHYQSQLSSRIIASGTQRAASGAYEQLAQHDVPRRFRAQTQPVPQRTTRFATPPGGALPVTPLFSGLEKNFHGGTGSTERIFKPGFDDSDSPPRHTTVKVCSVPEPRLYTKKENSFCRILHNASCSEDGTTLHCTLPEDPSETCFVMRRLQLTEKMPYFEVELVEQKPSENVVIGIVPPDHLYTIRMGSVPCTIAYHMATGLLVAGEEEKSVTKPCTAGDVVGCRVDWSYKLEAYNCENDSVVGVEWFVNGCSVAKNTISAPSSGLYPAIKMKSGGTVVIFRHGIGLKPDSYFTSRPHPECFKNIDVPLKTSDTWKCILNAEIDENCYIIPKDLDKASLPSIVQSHTPFTTVQPYFEVELQHPMESYSIFSVGGIEGESSDSDKCIPGEVANSIALFPLLGLVMCDGRISTTLPLAIEEENEDNVRETDNRRWG</sequence>
<evidence type="ECO:0000259" key="2">
    <source>
        <dbReference type="SMART" id="SM00449"/>
    </source>
</evidence>